<protein>
    <submittedName>
        <fullName evidence="15">Type VII secretion-associated serine protease</fullName>
    </submittedName>
</protein>
<evidence type="ECO:0000256" key="1">
    <source>
        <dbReference type="ARBA" id="ARBA00004162"/>
    </source>
</evidence>
<accession>A0ABQ3AI61</accession>
<feature type="compositionally biased region" description="Low complexity" evidence="11">
    <location>
        <begin position="329"/>
        <end position="342"/>
    </location>
</feature>
<dbReference type="InterPro" id="IPR015500">
    <property type="entry name" value="Peptidase_S8_subtilisin-rel"/>
</dbReference>
<dbReference type="InterPro" id="IPR023834">
    <property type="entry name" value="T7SS_pept_S8A_mycosin"/>
</dbReference>
<dbReference type="InterPro" id="IPR051048">
    <property type="entry name" value="Peptidase_S8/S53_subtilisin"/>
</dbReference>
<dbReference type="InterPro" id="IPR000209">
    <property type="entry name" value="Peptidase_S8/S53_dom"/>
</dbReference>
<evidence type="ECO:0000313" key="16">
    <source>
        <dbReference type="Proteomes" id="UP000653308"/>
    </source>
</evidence>
<evidence type="ECO:0000256" key="3">
    <source>
        <dbReference type="ARBA" id="ARBA00022475"/>
    </source>
</evidence>
<feature type="domain" description="Peptidase S8/S53" evidence="14">
    <location>
        <begin position="53"/>
        <end position="307"/>
    </location>
</feature>
<evidence type="ECO:0000256" key="4">
    <source>
        <dbReference type="ARBA" id="ARBA00022670"/>
    </source>
</evidence>
<keyword evidence="16" id="KW-1185">Reference proteome</keyword>
<dbReference type="RefSeq" id="WP_229864663.1">
    <property type="nucleotide sequence ID" value="NZ_BMWE01000029.1"/>
</dbReference>
<gene>
    <name evidence="15" type="ORF">GCM10010384_63930</name>
</gene>
<dbReference type="SUPFAM" id="SSF52743">
    <property type="entry name" value="Subtilisin-like"/>
    <property type="match status" value="1"/>
</dbReference>
<dbReference type="InterPro" id="IPR036852">
    <property type="entry name" value="Peptidase_S8/S53_dom_sf"/>
</dbReference>
<comment type="subcellular location">
    <subcellularLocation>
        <location evidence="1">Cell membrane</location>
        <topology evidence="1">Single-pass membrane protein</topology>
    </subcellularLocation>
</comment>
<feature type="transmembrane region" description="Helical" evidence="12">
    <location>
        <begin position="362"/>
        <end position="382"/>
    </location>
</feature>
<evidence type="ECO:0000256" key="12">
    <source>
        <dbReference type="SAM" id="Phobius"/>
    </source>
</evidence>
<keyword evidence="7 10" id="KW-0720">Serine protease</keyword>
<dbReference type="NCBIfam" id="TIGR03921">
    <property type="entry name" value="T7SS_mycosin"/>
    <property type="match status" value="1"/>
</dbReference>
<dbReference type="PANTHER" id="PTHR43399:SF4">
    <property type="entry name" value="CELL WALL-ASSOCIATED PROTEASE"/>
    <property type="match status" value="1"/>
</dbReference>
<keyword evidence="5 12" id="KW-0812">Transmembrane</keyword>
<dbReference type="GO" id="GO:0008233">
    <property type="term" value="F:peptidase activity"/>
    <property type="evidence" value="ECO:0007669"/>
    <property type="project" value="UniProtKB-KW"/>
</dbReference>
<keyword evidence="6 10" id="KW-0378">Hydrolase</keyword>
<evidence type="ECO:0000256" key="11">
    <source>
        <dbReference type="SAM" id="MobiDB-lite"/>
    </source>
</evidence>
<evidence type="ECO:0000256" key="8">
    <source>
        <dbReference type="ARBA" id="ARBA00022989"/>
    </source>
</evidence>
<evidence type="ECO:0000256" key="2">
    <source>
        <dbReference type="ARBA" id="ARBA00011073"/>
    </source>
</evidence>
<evidence type="ECO:0000256" key="13">
    <source>
        <dbReference type="SAM" id="SignalP"/>
    </source>
</evidence>
<dbReference type="Gene3D" id="3.40.50.200">
    <property type="entry name" value="Peptidase S8/S53 domain"/>
    <property type="match status" value="1"/>
</dbReference>
<evidence type="ECO:0000259" key="14">
    <source>
        <dbReference type="Pfam" id="PF00082"/>
    </source>
</evidence>
<comment type="similarity">
    <text evidence="2 10">Belongs to the peptidase S8 family.</text>
</comment>
<organism evidence="15 16">
    <name type="scientific">Streptomyces djakartensis</name>
    <dbReference type="NCBI Taxonomy" id="68193"/>
    <lineage>
        <taxon>Bacteria</taxon>
        <taxon>Bacillati</taxon>
        <taxon>Actinomycetota</taxon>
        <taxon>Actinomycetes</taxon>
        <taxon>Kitasatosporales</taxon>
        <taxon>Streptomycetaceae</taxon>
        <taxon>Streptomyces</taxon>
    </lineage>
</organism>
<feature type="active site" description="Charge relay system" evidence="10">
    <location>
        <position position="96"/>
    </location>
</feature>
<feature type="signal peptide" evidence="13">
    <location>
        <begin position="1"/>
        <end position="29"/>
    </location>
</feature>
<keyword evidence="9 12" id="KW-0472">Membrane</keyword>
<feature type="region of interest" description="Disordered" evidence="11">
    <location>
        <begin position="385"/>
        <end position="450"/>
    </location>
</feature>
<dbReference type="PROSITE" id="PS51892">
    <property type="entry name" value="SUBTILASE"/>
    <property type="match status" value="1"/>
</dbReference>
<keyword evidence="4 10" id="KW-0645">Protease</keyword>
<feature type="compositionally biased region" description="Gly residues" evidence="11">
    <location>
        <begin position="389"/>
        <end position="400"/>
    </location>
</feature>
<evidence type="ECO:0000256" key="5">
    <source>
        <dbReference type="ARBA" id="ARBA00022692"/>
    </source>
</evidence>
<dbReference type="PRINTS" id="PR00723">
    <property type="entry name" value="SUBTILISIN"/>
</dbReference>
<keyword evidence="8 12" id="KW-1133">Transmembrane helix</keyword>
<evidence type="ECO:0000256" key="10">
    <source>
        <dbReference type="PROSITE-ProRule" id="PRU01240"/>
    </source>
</evidence>
<dbReference type="PANTHER" id="PTHR43399">
    <property type="entry name" value="SUBTILISIN-RELATED"/>
    <property type="match status" value="1"/>
</dbReference>
<comment type="caution">
    <text evidence="15">The sequence shown here is derived from an EMBL/GenBank/DDBJ whole genome shotgun (WGS) entry which is preliminary data.</text>
</comment>
<feature type="region of interest" description="Disordered" evidence="11">
    <location>
        <begin position="319"/>
        <end position="358"/>
    </location>
</feature>
<proteinExistence type="inferred from homology"/>
<dbReference type="GO" id="GO:0006508">
    <property type="term" value="P:proteolysis"/>
    <property type="evidence" value="ECO:0007669"/>
    <property type="project" value="UniProtKB-KW"/>
</dbReference>
<feature type="active site" description="Charge relay system" evidence="10">
    <location>
        <position position="256"/>
    </location>
</feature>
<feature type="active site" description="Charge relay system" evidence="10">
    <location>
        <position position="62"/>
    </location>
</feature>
<dbReference type="EMBL" id="BMWE01000029">
    <property type="protein sequence ID" value="GGY48877.1"/>
    <property type="molecule type" value="Genomic_DNA"/>
</dbReference>
<keyword evidence="3" id="KW-1003">Cell membrane</keyword>
<dbReference type="Proteomes" id="UP000653308">
    <property type="component" value="Unassembled WGS sequence"/>
</dbReference>
<dbReference type="PROSITE" id="PS00136">
    <property type="entry name" value="SUBTILASE_ASP"/>
    <property type="match status" value="1"/>
</dbReference>
<keyword evidence="13" id="KW-0732">Signal</keyword>
<dbReference type="Pfam" id="PF00082">
    <property type="entry name" value="Peptidase_S8"/>
    <property type="match status" value="1"/>
</dbReference>
<sequence>MIFKRVWATTSVVALTGAVLLTSAPNASADYIRDKQWVIDVINFKKVWSESQGQGVTVAVVDTGVDGSHPDLVGQVLKGKNVTGNGEEAQDDTDGHGTGMASIIAGQGHGVNNSSGVIGLAPRAKILPIKAANVDDFNDDQWANGIRYAVDQGADVINLSFTDSLASPGSEGAKAIEYAQQHDAVVVAGTGNDGIDELPYPAKLPGVVAVGAVDESLDVWDNSNYGDGVTLVAPGVNIVEADPSQSSGYSNGTGTSDATAYVSATAALIRAKYPDLTAGQVINRLIKSATFLDRKVKRVPDEEYGYGLIRPYSALTMDIPKGPKQGPLAQSSQSSSANSGTASRDDDNTNQAKKKKSSSGNIFLIAGVAGAVVVAAVLFAVIRSRRNGRGGGPGPGGGTSPQGTGNLPQPPAGYQQYPHAAAPNQGYPTPPGQSPQHPNPYAQQPPHQGQ</sequence>
<evidence type="ECO:0000313" key="15">
    <source>
        <dbReference type="EMBL" id="GGY48877.1"/>
    </source>
</evidence>
<feature type="compositionally biased region" description="Polar residues" evidence="11">
    <location>
        <begin position="441"/>
        <end position="450"/>
    </location>
</feature>
<evidence type="ECO:0000256" key="9">
    <source>
        <dbReference type="ARBA" id="ARBA00023136"/>
    </source>
</evidence>
<evidence type="ECO:0000256" key="7">
    <source>
        <dbReference type="ARBA" id="ARBA00022825"/>
    </source>
</evidence>
<evidence type="ECO:0000256" key="6">
    <source>
        <dbReference type="ARBA" id="ARBA00022801"/>
    </source>
</evidence>
<name>A0ABQ3AI61_9ACTN</name>
<feature type="chain" id="PRO_5045708921" evidence="13">
    <location>
        <begin position="30"/>
        <end position="450"/>
    </location>
</feature>
<reference evidence="16" key="1">
    <citation type="journal article" date="2019" name="Int. J. Syst. Evol. Microbiol.">
        <title>The Global Catalogue of Microorganisms (GCM) 10K type strain sequencing project: providing services to taxonomists for standard genome sequencing and annotation.</title>
        <authorList>
            <consortium name="The Broad Institute Genomics Platform"/>
            <consortium name="The Broad Institute Genome Sequencing Center for Infectious Disease"/>
            <person name="Wu L."/>
            <person name="Ma J."/>
        </authorList>
    </citation>
    <scope>NUCLEOTIDE SEQUENCE [LARGE SCALE GENOMIC DNA]</scope>
    <source>
        <strain evidence="16">JCM 4957</strain>
    </source>
</reference>
<dbReference type="InterPro" id="IPR023827">
    <property type="entry name" value="Peptidase_S8_Asp-AS"/>
</dbReference>